<proteinExistence type="predicted"/>
<dbReference type="Proteomes" id="UP000032360">
    <property type="component" value="Unassembled WGS sequence"/>
</dbReference>
<accession>A0A0D8HP19</accession>
<evidence type="ECO:0000313" key="2">
    <source>
        <dbReference type="Proteomes" id="UP000032360"/>
    </source>
</evidence>
<keyword evidence="2" id="KW-1185">Reference proteome</keyword>
<gene>
    <name evidence="1" type="ORF">AXFE_02560</name>
</gene>
<name>A0A0D8HP19_9ACTN</name>
<protein>
    <submittedName>
        <fullName evidence="1">Uncharacterized protein</fullName>
    </submittedName>
</protein>
<sequence>MMNPNSMSRKVRNILLEGQLQTPENAGGLTQRAVDKNMELGLEVN</sequence>
<reference evidence="1 2" key="1">
    <citation type="submission" date="2015-01" db="EMBL/GenBank/DDBJ databases">
        <title>Draft genome of the acidophilic iron oxidizer Acidithrix ferrooxidans strain Py-F3.</title>
        <authorList>
            <person name="Poehlein A."/>
            <person name="Eisen S."/>
            <person name="Schloemann M."/>
            <person name="Johnson B.D."/>
            <person name="Daniel R."/>
            <person name="Muehling M."/>
        </authorList>
    </citation>
    <scope>NUCLEOTIDE SEQUENCE [LARGE SCALE GENOMIC DNA]</scope>
    <source>
        <strain evidence="1 2">Py-F3</strain>
    </source>
</reference>
<organism evidence="1 2">
    <name type="scientific">Acidithrix ferrooxidans</name>
    <dbReference type="NCBI Taxonomy" id="1280514"/>
    <lineage>
        <taxon>Bacteria</taxon>
        <taxon>Bacillati</taxon>
        <taxon>Actinomycetota</taxon>
        <taxon>Acidimicrobiia</taxon>
        <taxon>Acidimicrobiales</taxon>
        <taxon>Acidimicrobiaceae</taxon>
        <taxon>Acidithrix</taxon>
    </lineage>
</organism>
<dbReference type="EMBL" id="JXYS01000004">
    <property type="protein sequence ID" value="KJF18851.1"/>
    <property type="molecule type" value="Genomic_DNA"/>
</dbReference>
<dbReference type="AlphaFoldDB" id="A0A0D8HP19"/>
<dbReference type="STRING" id="1280514.AXFE_02560"/>
<evidence type="ECO:0000313" key="1">
    <source>
        <dbReference type="EMBL" id="KJF18851.1"/>
    </source>
</evidence>
<comment type="caution">
    <text evidence="1">The sequence shown here is derived from an EMBL/GenBank/DDBJ whole genome shotgun (WGS) entry which is preliminary data.</text>
</comment>